<reference evidence="13 14" key="1">
    <citation type="submission" date="2020-07" db="EMBL/GenBank/DDBJ databases">
        <title>The yeast mating-type switching endonuclease HO is a domesticated member of an unorthodox homing genetic element family.</title>
        <authorList>
            <person name="Coughlan A.Y."/>
            <person name="Lombardi L."/>
            <person name="Braun-Galleani S."/>
            <person name="Martos A.R."/>
            <person name="Galeote V."/>
            <person name="Bigey F."/>
            <person name="Dequin S."/>
            <person name="Byrne K.P."/>
            <person name="Wolfe K.H."/>
        </authorList>
    </citation>
    <scope>NUCLEOTIDE SEQUENCE [LARGE SCALE GENOMIC DNA]</scope>
    <source>
        <strain evidence="13 14">NRRL Y-6702</strain>
    </source>
</reference>
<keyword evidence="3" id="KW-0813">Transport</keyword>
<feature type="compositionally biased region" description="Polar residues" evidence="10">
    <location>
        <begin position="345"/>
        <end position="354"/>
    </location>
</feature>
<keyword evidence="8" id="KW-0175">Coiled coil</keyword>
<comment type="subcellular location">
    <subcellularLocation>
        <location evidence="1">Golgi apparatus membrane</location>
        <topology evidence="1">Single-pass type IV membrane protein</topology>
    </subcellularLocation>
</comment>
<evidence type="ECO:0000256" key="3">
    <source>
        <dbReference type="ARBA" id="ARBA00022448"/>
    </source>
</evidence>
<evidence type="ECO:0000256" key="4">
    <source>
        <dbReference type="ARBA" id="ARBA00022692"/>
    </source>
</evidence>
<evidence type="ECO:0000256" key="5">
    <source>
        <dbReference type="ARBA" id="ARBA00022927"/>
    </source>
</evidence>
<dbReference type="GO" id="GO:0006906">
    <property type="term" value="P:vesicle fusion"/>
    <property type="evidence" value="ECO:0007669"/>
    <property type="project" value="TreeGrafter"/>
</dbReference>
<accession>A0A7H9B0S8</accession>
<dbReference type="InterPro" id="IPR045242">
    <property type="entry name" value="Syntaxin"/>
</dbReference>
<organism evidence="13 14">
    <name type="scientific">Zygotorulaspora mrakii</name>
    <name type="common">Zygosaccharomyces mrakii</name>
    <dbReference type="NCBI Taxonomy" id="42260"/>
    <lineage>
        <taxon>Eukaryota</taxon>
        <taxon>Fungi</taxon>
        <taxon>Dikarya</taxon>
        <taxon>Ascomycota</taxon>
        <taxon>Saccharomycotina</taxon>
        <taxon>Saccharomycetes</taxon>
        <taxon>Saccharomycetales</taxon>
        <taxon>Saccharomycetaceae</taxon>
        <taxon>Zygotorulaspora</taxon>
    </lineage>
</organism>
<evidence type="ECO:0000313" key="13">
    <source>
        <dbReference type="EMBL" id="QLG72087.1"/>
    </source>
</evidence>
<dbReference type="InterPro" id="IPR000727">
    <property type="entry name" value="T_SNARE_dom"/>
</dbReference>
<dbReference type="PROSITE" id="PS00914">
    <property type="entry name" value="SYNTAXIN"/>
    <property type="match status" value="1"/>
</dbReference>
<feature type="region of interest" description="Disordered" evidence="10">
    <location>
        <begin position="325"/>
        <end position="358"/>
    </location>
</feature>
<name>A0A7H9B0S8_ZYGMR</name>
<keyword evidence="5" id="KW-0653">Protein transport</keyword>
<dbReference type="GeneID" id="59235785"/>
<dbReference type="Proteomes" id="UP000509704">
    <property type="component" value="Chromosome 3"/>
</dbReference>
<dbReference type="PANTHER" id="PTHR19957:SF83">
    <property type="entry name" value="SYNTAXIN-16"/>
    <property type="match status" value="1"/>
</dbReference>
<feature type="transmembrane region" description="Helical" evidence="11">
    <location>
        <begin position="302"/>
        <end position="319"/>
    </location>
</feature>
<dbReference type="PANTHER" id="PTHR19957">
    <property type="entry name" value="SYNTAXIN"/>
    <property type="match status" value="1"/>
</dbReference>
<dbReference type="CDD" id="cd15845">
    <property type="entry name" value="SNARE_syntaxin16"/>
    <property type="match status" value="1"/>
</dbReference>
<dbReference type="Gene3D" id="1.20.58.70">
    <property type="match status" value="1"/>
</dbReference>
<protein>
    <recommendedName>
        <fullName evidence="12">t-SNARE coiled-coil homology domain-containing protein</fullName>
    </recommendedName>
</protein>
<evidence type="ECO:0000259" key="12">
    <source>
        <dbReference type="PROSITE" id="PS50192"/>
    </source>
</evidence>
<evidence type="ECO:0000256" key="7">
    <source>
        <dbReference type="ARBA" id="ARBA00023034"/>
    </source>
</evidence>
<dbReference type="PROSITE" id="PS50192">
    <property type="entry name" value="T_SNARE"/>
    <property type="match status" value="1"/>
</dbReference>
<dbReference type="AlphaFoldDB" id="A0A7H9B0S8"/>
<evidence type="ECO:0000256" key="6">
    <source>
        <dbReference type="ARBA" id="ARBA00022989"/>
    </source>
</evidence>
<comment type="similarity">
    <text evidence="2">Belongs to the syntaxin family.</text>
</comment>
<evidence type="ECO:0000256" key="11">
    <source>
        <dbReference type="SAM" id="Phobius"/>
    </source>
</evidence>
<dbReference type="OrthoDB" id="10251371at2759"/>
<dbReference type="SUPFAM" id="SSF47661">
    <property type="entry name" value="t-snare proteins"/>
    <property type="match status" value="1"/>
</dbReference>
<dbReference type="GO" id="GO:0005484">
    <property type="term" value="F:SNAP receptor activity"/>
    <property type="evidence" value="ECO:0007669"/>
    <property type="project" value="InterPro"/>
</dbReference>
<dbReference type="EMBL" id="CP058606">
    <property type="protein sequence ID" value="QLG72087.1"/>
    <property type="molecule type" value="Genomic_DNA"/>
</dbReference>
<dbReference type="GO" id="GO:0000149">
    <property type="term" value="F:SNARE binding"/>
    <property type="evidence" value="ECO:0007669"/>
    <property type="project" value="TreeGrafter"/>
</dbReference>
<gene>
    <name evidence="13" type="ORF">HG535_0C04410</name>
</gene>
<dbReference type="RefSeq" id="XP_037143815.1">
    <property type="nucleotide sequence ID" value="XM_037287920.1"/>
</dbReference>
<evidence type="ECO:0000256" key="1">
    <source>
        <dbReference type="ARBA" id="ARBA00004409"/>
    </source>
</evidence>
<dbReference type="SMART" id="SM00397">
    <property type="entry name" value="t_SNARE"/>
    <property type="match status" value="1"/>
</dbReference>
<keyword evidence="6 11" id="KW-1133">Transmembrane helix</keyword>
<dbReference type="GO" id="GO:0031201">
    <property type="term" value="C:SNARE complex"/>
    <property type="evidence" value="ECO:0007669"/>
    <property type="project" value="TreeGrafter"/>
</dbReference>
<evidence type="ECO:0000256" key="8">
    <source>
        <dbReference type="ARBA" id="ARBA00023054"/>
    </source>
</evidence>
<evidence type="ECO:0000256" key="10">
    <source>
        <dbReference type="SAM" id="MobiDB-lite"/>
    </source>
</evidence>
<evidence type="ECO:0000313" key="14">
    <source>
        <dbReference type="Proteomes" id="UP000509704"/>
    </source>
</evidence>
<dbReference type="GO" id="GO:0000139">
    <property type="term" value="C:Golgi membrane"/>
    <property type="evidence" value="ECO:0007669"/>
    <property type="project" value="UniProtKB-SubCell"/>
</dbReference>
<dbReference type="InterPro" id="IPR006012">
    <property type="entry name" value="Syntaxin/epimorphin_CS"/>
</dbReference>
<dbReference type="KEGG" id="zmk:HG535_0C04410"/>
<sequence length="373" mass="43189">MFRDRTNLFLSYRRTFPHNIKYTRTNTLDKGGLLESQDDTEDFQMVDMSPRHMSDVLPPHFVDLTLDIDEYLVQVERLMSQLTKLYRKNSLPGFQDKSHDENEIEDISYKVIQLFQKCYNVMKKLQHVFESQHLNSKQLQKGELIILDNLQKRYAQKIQQESSKFRVLQNNYLKFLNKDDLTPLFPKNDGSSQLLLEEEAGEAQSDDIEAYSRKTLQRQQTGNDQATQRFLRERDEEITQLANSVLEVSTIFREMQNLIIDQGTIVDRIDYNLENTVIDLKEANQELNKATHYQKRTQKCKIILLLSLCVLALFLIVMLKPHGSSSSSASPVVAPKPAEQIPETPGSTSSTGQVEVNDDMIPKVMRRDNNLIL</sequence>
<dbReference type="GO" id="GO:0006886">
    <property type="term" value="P:intracellular protein transport"/>
    <property type="evidence" value="ECO:0007669"/>
    <property type="project" value="InterPro"/>
</dbReference>
<feature type="compositionally biased region" description="Low complexity" evidence="10">
    <location>
        <begin position="325"/>
        <end position="335"/>
    </location>
</feature>
<keyword evidence="4 11" id="KW-0812">Transmembrane</keyword>
<dbReference type="InterPro" id="IPR010989">
    <property type="entry name" value="SNARE"/>
</dbReference>
<evidence type="ECO:0000256" key="2">
    <source>
        <dbReference type="ARBA" id="ARBA00009063"/>
    </source>
</evidence>
<proteinExistence type="inferred from homology"/>
<keyword evidence="7" id="KW-0333">Golgi apparatus</keyword>
<evidence type="ECO:0000256" key="9">
    <source>
        <dbReference type="ARBA" id="ARBA00023136"/>
    </source>
</evidence>
<keyword evidence="14" id="KW-1185">Reference proteome</keyword>
<keyword evidence="9 11" id="KW-0472">Membrane</keyword>
<feature type="domain" description="T-SNARE coiled-coil homology" evidence="12">
    <location>
        <begin position="228"/>
        <end position="290"/>
    </location>
</feature>
<dbReference type="Pfam" id="PF05739">
    <property type="entry name" value="SNARE"/>
    <property type="match status" value="1"/>
</dbReference>
<dbReference type="GO" id="GO:0048278">
    <property type="term" value="P:vesicle docking"/>
    <property type="evidence" value="ECO:0007669"/>
    <property type="project" value="TreeGrafter"/>
</dbReference>